<sequence>MKNPLSRQVRSEPFFAIPRQSCSADHCFRSATPARLRRKVRFRRGKTLPGDRYHETHWFKFPGPHPEEPGEAQRSRASRRMAACTAIALGHPSRRIACAMLLRMRSGEDAAIIRNWET</sequence>
<dbReference type="Proteomes" id="UP000189796">
    <property type="component" value="Chromosome I"/>
</dbReference>
<reference evidence="2 3" key="1">
    <citation type="submission" date="2016-11" db="EMBL/GenBank/DDBJ databases">
        <authorList>
            <person name="Jaros S."/>
            <person name="Januszkiewicz K."/>
            <person name="Wedrychowicz H."/>
        </authorList>
    </citation>
    <scope>NUCLEOTIDE SEQUENCE [LARGE SCALE GENOMIC DNA]</scope>
    <source>
        <strain evidence="2 3">GAS138</strain>
    </source>
</reference>
<feature type="compositionally biased region" description="Basic and acidic residues" evidence="1">
    <location>
        <begin position="65"/>
        <end position="74"/>
    </location>
</feature>
<proteinExistence type="predicted"/>
<evidence type="ECO:0000313" key="3">
    <source>
        <dbReference type="Proteomes" id="UP000189796"/>
    </source>
</evidence>
<name>A0A1M5QPR4_9BRAD</name>
<protein>
    <submittedName>
        <fullName evidence="2">Uncharacterized protein</fullName>
    </submittedName>
</protein>
<accession>A0A1M5QPR4</accession>
<organism evidence="2 3">
    <name type="scientific">Bradyrhizobium erythrophlei</name>
    <dbReference type="NCBI Taxonomy" id="1437360"/>
    <lineage>
        <taxon>Bacteria</taxon>
        <taxon>Pseudomonadati</taxon>
        <taxon>Pseudomonadota</taxon>
        <taxon>Alphaproteobacteria</taxon>
        <taxon>Hyphomicrobiales</taxon>
        <taxon>Nitrobacteraceae</taxon>
        <taxon>Bradyrhizobium</taxon>
    </lineage>
</organism>
<dbReference type="AlphaFoldDB" id="A0A1M5QPR4"/>
<evidence type="ECO:0000256" key="1">
    <source>
        <dbReference type="SAM" id="MobiDB-lite"/>
    </source>
</evidence>
<dbReference type="EMBL" id="LT670817">
    <property type="protein sequence ID" value="SHH15730.1"/>
    <property type="molecule type" value="Genomic_DNA"/>
</dbReference>
<feature type="region of interest" description="Disordered" evidence="1">
    <location>
        <begin position="55"/>
        <end position="76"/>
    </location>
</feature>
<evidence type="ECO:0000313" key="2">
    <source>
        <dbReference type="EMBL" id="SHH15730.1"/>
    </source>
</evidence>
<gene>
    <name evidence="2" type="ORF">SAMN05443248_3897</name>
</gene>